<keyword evidence="5" id="KW-1185">Reference proteome</keyword>
<feature type="chain" id="PRO_5044742515" evidence="3">
    <location>
        <begin position="21"/>
        <end position="302"/>
    </location>
</feature>
<evidence type="ECO:0000256" key="1">
    <source>
        <dbReference type="ARBA" id="ARBA00022614"/>
    </source>
</evidence>
<reference evidence="4 5" key="1">
    <citation type="journal article" date="2021" name="BMC Biol.">
        <title>Horizontally acquired antibacterial genes associated with adaptive radiation of ladybird beetles.</title>
        <authorList>
            <person name="Li H.S."/>
            <person name="Tang X.F."/>
            <person name="Huang Y.H."/>
            <person name="Xu Z.Y."/>
            <person name="Chen M.L."/>
            <person name="Du X.Y."/>
            <person name="Qiu B.Y."/>
            <person name="Chen P.T."/>
            <person name="Zhang W."/>
            <person name="Slipinski A."/>
            <person name="Escalona H.E."/>
            <person name="Waterhouse R.M."/>
            <person name="Zwick A."/>
            <person name="Pang H."/>
        </authorList>
    </citation>
    <scope>NUCLEOTIDE SEQUENCE [LARGE SCALE GENOMIC DNA]</scope>
    <source>
        <strain evidence="4">SYSU2018</strain>
    </source>
</reference>
<protein>
    <submittedName>
        <fullName evidence="4">Uncharacterized protein</fullName>
    </submittedName>
</protein>
<comment type="caution">
    <text evidence="4">The sequence shown here is derived from an EMBL/GenBank/DDBJ whole genome shotgun (WGS) entry which is preliminary data.</text>
</comment>
<dbReference type="Pfam" id="PF13855">
    <property type="entry name" value="LRR_8"/>
    <property type="match status" value="1"/>
</dbReference>
<feature type="signal peptide" evidence="3">
    <location>
        <begin position="1"/>
        <end position="20"/>
    </location>
</feature>
<dbReference type="PANTHER" id="PTHR24366">
    <property type="entry name" value="IG(IMMUNOGLOBULIN) AND LRR(LEUCINE RICH REPEAT) DOMAINS"/>
    <property type="match status" value="1"/>
</dbReference>
<dbReference type="EMBL" id="JABFTP020000062">
    <property type="protein sequence ID" value="KAL3274639.1"/>
    <property type="molecule type" value="Genomic_DNA"/>
</dbReference>
<dbReference type="InterPro" id="IPR003591">
    <property type="entry name" value="Leu-rich_rpt_typical-subtyp"/>
</dbReference>
<proteinExistence type="predicted"/>
<evidence type="ECO:0000313" key="4">
    <source>
        <dbReference type="EMBL" id="KAL3274639.1"/>
    </source>
</evidence>
<dbReference type="SUPFAM" id="SSF52058">
    <property type="entry name" value="L domain-like"/>
    <property type="match status" value="1"/>
</dbReference>
<dbReference type="Proteomes" id="UP001516400">
    <property type="component" value="Unassembled WGS sequence"/>
</dbReference>
<dbReference type="InterPro" id="IPR026906">
    <property type="entry name" value="LRR_5"/>
</dbReference>
<evidence type="ECO:0000256" key="2">
    <source>
        <dbReference type="ARBA" id="ARBA00022737"/>
    </source>
</evidence>
<dbReference type="SMART" id="SM00369">
    <property type="entry name" value="LRR_TYP"/>
    <property type="match status" value="3"/>
</dbReference>
<evidence type="ECO:0000256" key="3">
    <source>
        <dbReference type="SAM" id="SignalP"/>
    </source>
</evidence>
<dbReference type="PANTHER" id="PTHR24366:SF96">
    <property type="entry name" value="LEUCINE RICH REPEAT CONTAINING 53"/>
    <property type="match status" value="1"/>
</dbReference>
<gene>
    <name evidence="4" type="ORF">HHI36_016019</name>
</gene>
<dbReference type="InterPro" id="IPR001611">
    <property type="entry name" value="Leu-rich_rpt"/>
</dbReference>
<name>A0ABD2N8L7_9CUCU</name>
<dbReference type="PROSITE" id="PS51450">
    <property type="entry name" value="LRR"/>
    <property type="match status" value="2"/>
</dbReference>
<keyword evidence="3" id="KW-0732">Signal</keyword>
<evidence type="ECO:0000313" key="5">
    <source>
        <dbReference type="Proteomes" id="UP001516400"/>
    </source>
</evidence>
<dbReference type="AlphaFoldDB" id="A0ABD2N8L7"/>
<sequence>MCPFLIILCVFVHGIILTSACGDHPVKYVISKIYDGEYTLTEIEQNVITSLDHAYSIKLTIPVKKLCKGLLNITHLTRYLYINEGLEDIEPGVFEKQMIIEGFFFGNNRLKTIRKGTFENLLELNEIDLTYNEISVIEPGAFNNLTNLRILHLSKNKLTTLNPDSIINTPRLVTLNMNTNFLGKLKPKMFSFLAKDKAVDLSFSQNFLTDIHYKTFEDFDIIKFNISMNKLRSIPDVIAKNRNLELVDLSWNQLRNLPGEFFELKKLKNVVVHGNPLDCITLSKLRKLGHELNMNILLDSFC</sequence>
<dbReference type="Gene3D" id="3.80.10.10">
    <property type="entry name" value="Ribonuclease Inhibitor"/>
    <property type="match status" value="2"/>
</dbReference>
<organism evidence="4 5">
    <name type="scientific">Cryptolaemus montrouzieri</name>
    <dbReference type="NCBI Taxonomy" id="559131"/>
    <lineage>
        <taxon>Eukaryota</taxon>
        <taxon>Metazoa</taxon>
        <taxon>Ecdysozoa</taxon>
        <taxon>Arthropoda</taxon>
        <taxon>Hexapoda</taxon>
        <taxon>Insecta</taxon>
        <taxon>Pterygota</taxon>
        <taxon>Neoptera</taxon>
        <taxon>Endopterygota</taxon>
        <taxon>Coleoptera</taxon>
        <taxon>Polyphaga</taxon>
        <taxon>Cucujiformia</taxon>
        <taxon>Coccinelloidea</taxon>
        <taxon>Coccinellidae</taxon>
        <taxon>Scymninae</taxon>
        <taxon>Scymnini</taxon>
        <taxon>Cryptolaemus</taxon>
    </lineage>
</organism>
<dbReference type="InterPro" id="IPR032675">
    <property type="entry name" value="LRR_dom_sf"/>
</dbReference>
<keyword evidence="2" id="KW-0677">Repeat</keyword>
<dbReference type="Pfam" id="PF13306">
    <property type="entry name" value="LRR_5"/>
    <property type="match status" value="1"/>
</dbReference>
<accession>A0ABD2N8L7</accession>
<keyword evidence="1" id="KW-0433">Leucine-rich repeat</keyword>